<dbReference type="EMBL" id="JANBQB010000291">
    <property type="protein sequence ID" value="KAJ1978203.1"/>
    <property type="molecule type" value="Genomic_DNA"/>
</dbReference>
<sequence>MALALQSRVLNYWYHGAVGAVAKNASLASRIDWFKPPKGSDEYIAEQFKADRDAVFQSRLHVDELSQTPRGTLALIILLDQFSRQIYRKSPKAFEADPMALSLTKSAIERKFDTQLEPLERIFMYLPFEHSERLADQERAVQLFTNLVNEFPEDEFMQLSCQYAVAHAEVIKKYGRFPHRNEILGRVSTAEELQYLADGGGF</sequence>
<protein>
    <recommendedName>
        <fullName evidence="3">DUF924-domain-containing protein</fullName>
    </recommendedName>
</protein>
<dbReference type="InterPro" id="IPR010323">
    <property type="entry name" value="DUF924"/>
</dbReference>
<dbReference type="Gene3D" id="1.20.58.320">
    <property type="entry name" value="TPR-like"/>
    <property type="match status" value="1"/>
</dbReference>
<dbReference type="AlphaFoldDB" id="A0A9W8E969"/>
<name>A0A9W8E969_9FUNG</name>
<comment type="caution">
    <text evidence="1">The sequence shown here is derived from an EMBL/GenBank/DDBJ whole genome shotgun (WGS) entry which is preliminary data.</text>
</comment>
<dbReference type="Gene3D" id="1.25.40.10">
    <property type="entry name" value="Tetratricopeptide repeat domain"/>
    <property type="match status" value="1"/>
</dbReference>
<evidence type="ECO:0008006" key="3">
    <source>
        <dbReference type="Google" id="ProtNLM"/>
    </source>
</evidence>
<dbReference type="InterPro" id="IPR011990">
    <property type="entry name" value="TPR-like_helical_dom_sf"/>
</dbReference>
<evidence type="ECO:0000313" key="1">
    <source>
        <dbReference type="EMBL" id="KAJ1978203.1"/>
    </source>
</evidence>
<organism evidence="1 2">
    <name type="scientific">Dimargaris verticillata</name>
    <dbReference type="NCBI Taxonomy" id="2761393"/>
    <lineage>
        <taxon>Eukaryota</taxon>
        <taxon>Fungi</taxon>
        <taxon>Fungi incertae sedis</taxon>
        <taxon>Zoopagomycota</taxon>
        <taxon>Kickxellomycotina</taxon>
        <taxon>Dimargaritomycetes</taxon>
        <taxon>Dimargaritales</taxon>
        <taxon>Dimargaritaceae</taxon>
        <taxon>Dimargaris</taxon>
    </lineage>
</organism>
<reference evidence="1" key="1">
    <citation type="submission" date="2022-07" db="EMBL/GenBank/DDBJ databases">
        <title>Phylogenomic reconstructions and comparative analyses of Kickxellomycotina fungi.</title>
        <authorList>
            <person name="Reynolds N.K."/>
            <person name="Stajich J.E."/>
            <person name="Barry K."/>
            <person name="Grigoriev I.V."/>
            <person name="Crous P."/>
            <person name="Smith M.E."/>
        </authorList>
    </citation>
    <scope>NUCLEOTIDE SEQUENCE</scope>
    <source>
        <strain evidence="1">RSA 567</strain>
    </source>
</reference>
<dbReference type="Proteomes" id="UP001151582">
    <property type="component" value="Unassembled WGS sequence"/>
</dbReference>
<dbReference type="Pfam" id="PF06041">
    <property type="entry name" value="DUF924"/>
    <property type="match status" value="1"/>
</dbReference>
<dbReference type="SUPFAM" id="SSF48452">
    <property type="entry name" value="TPR-like"/>
    <property type="match status" value="1"/>
</dbReference>
<keyword evidence="2" id="KW-1185">Reference proteome</keyword>
<proteinExistence type="predicted"/>
<gene>
    <name evidence="1" type="ORF">H4R34_003290</name>
</gene>
<evidence type="ECO:0000313" key="2">
    <source>
        <dbReference type="Proteomes" id="UP001151582"/>
    </source>
</evidence>
<dbReference type="OrthoDB" id="414698at2759"/>
<accession>A0A9W8E969</accession>